<dbReference type="EMBL" id="JAPHQB010000002">
    <property type="protein sequence ID" value="MCX2800398.1"/>
    <property type="molecule type" value="Genomic_DNA"/>
</dbReference>
<reference evidence="1" key="1">
    <citation type="submission" date="2022-11" db="EMBL/GenBank/DDBJ databases">
        <title>Chitin-degrading and fungicidal potential of chitinolytic bacterial strains from marine environment of the Pacific Ocean regions.</title>
        <authorList>
            <person name="Pentekhina I."/>
            <person name="Nedashkovskaya O."/>
            <person name="Seitkalieva A."/>
            <person name="Podvolotskaya A."/>
            <person name="Tekutyeva L."/>
            <person name="Balabanova L."/>
        </authorList>
    </citation>
    <scope>NUCLEOTIDE SEQUENCE</scope>
    <source>
        <strain evidence="1">KMM 6838</strain>
    </source>
</reference>
<proteinExistence type="predicted"/>
<protein>
    <recommendedName>
        <fullName evidence="3">Capsule polysaccharide biosynthesis protein</fullName>
    </recommendedName>
</protein>
<accession>A0AB35HSL7</accession>
<dbReference type="Gene3D" id="3.40.50.12580">
    <property type="match status" value="1"/>
</dbReference>
<gene>
    <name evidence="1" type="ORF">OQJ68_01205</name>
</gene>
<dbReference type="Pfam" id="PF05159">
    <property type="entry name" value="Capsule_synth"/>
    <property type="match status" value="1"/>
</dbReference>
<dbReference type="GO" id="GO:0000271">
    <property type="term" value="P:polysaccharide biosynthetic process"/>
    <property type="evidence" value="ECO:0007669"/>
    <property type="project" value="InterPro"/>
</dbReference>
<sequence>MPDILRADIILGIASEYIEREHTVFLLLDEEVHLLTRNHIKSPHIVSCLNIIRARIAPSKIPFYAVPANKTLKRLFDNNPDKNTLNKIQEYKCSHYQYILKLFKPDEIIIWNGLMDYQKGFIRLAKKYNPQQKFKFLEAGWLPQKGHYYQDPKGVNAASSIAEYTPRKLSRKETQDVEKWKQNYRKQHGDHNICNKGYYFIPLQIESDTNITLFSPFQTMRSFLEWVLKNSDSRIPLIVRPHPLDRNGQEHLSKLSARIKIDTSTPLQKLIAESKAVIGINSTVLLESLVYEKPTIALGRGIFQSSKAVYLQDINLPLPQVIDSNLTPKESQNAFLYLLWIRQLKLPSTQFIKLPRNYMIPEKYTQYPKIYQLFSALKIRLKQFCKRFIKLGFK</sequence>
<evidence type="ECO:0000313" key="1">
    <source>
        <dbReference type="EMBL" id="MCX2800398.1"/>
    </source>
</evidence>
<dbReference type="GO" id="GO:0015774">
    <property type="term" value="P:polysaccharide transport"/>
    <property type="evidence" value="ECO:0007669"/>
    <property type="project" value="InterPro"/>
</dbReference>
<comment type="caution">
    <text evidence="1">The sequence shown here is derived from an EMBL/GenBank/DDBJ whole genome shotgun (WGS) entry which is preliminary data.</text>
</comment>
<name>A0AB35HSL7_MICTH</name>
<evidence type="ECO:0000313" key="2">
    <source>
        <dbReference type="Proteomes" id="UP001209730"/>
    </source>
</evidence>
<dbReference type="InterPro" id="IPR007833">
    <property type="entry name" value="Capsule_polysaccharide_synth"/>
</dbReference>
<organism evidence="1 2">
    <name type="scientific">Microbulbifer thermotolerans</name>
    <dbReference type="NCBI Taxonomy" id="252514"/>
    <lineage>
        <taxon>Bacteria</taxon>
        <taxon>Pseudomonadati</taxon>
        <taxon>Pseudomonadota</taxon>
        <taxon>Gammaproteobacteria</taxon>
        <taxon>Cellvibrionales</taxon>
        <taxon>Microbulbiferaceae</taxon>
        <taxon>Microbulbifer</taxon>
    </lineage>
</organism>
<dbReference type="Proteomes" id="UP001209730">
    <property type="component" value="Unassembled WGS sequence"/>
</dbReference>
<dbReference type="InterPro" id="IPR043148">
    <property type="entry name" value="TagF_C"/>
</dbReference>
<evidence type="ECO:0008006" key="3">
    <source>
        <dbReference type="Google" id="ProtNLM"/>
    </source>
</evidence>
<dbReference type="AlphaFoldDB" id="A0AB35HSL7"/>
<dbReference type="RefSeq" id="WP_266065618.1">
    <property type="nucleotide sequence ID" value="NZ_CP130317.1"/>
</dbReference>